<comment type="caution">
    <text evidence="7">The sequence shown here is derived from an EMBL/GenBank/DDBJ whole genome shotgun (WGS) entry which is preliminary data.</text>
</comment>
<keyword evidence="3 6" id="KW-1133">Transmembrane helix</keyword>
<dbReference type="AlphaFoldDB" id="A0AAD5WJX9"/>
<keyword evidence="8" id="KW-1185">Reference proteome</keyword>
<feature type="transmembrane region" description="Helical" evidence="6">
    <location>
        <begin position="98"/>
        <end position="118"/>
    </location>
</feature>
<keyword evidence="4 6" id="KW-0472">Membrane</keyword>
<gene>
    <name evidence="7" type="ORF">KIN20_034706</name>
</gene>
<comment type="subcellular location">
    <subcellularLocation>
        <location evidence="1">Membrane</location>
        <topology evidence="1">Multi-pass membrane protein</topology>
    </subcellularLocation>
</comment>
<feature type="transmembrane region" description="Helical" evidence="6">
    <location>
        <begin position="16"/>
        <end position="39"/>
    </location>
</feature>
<evidence type="ECO:0000256" key="6">
    <source>
        <dbReference type="SAM" id="Phobius"/>
    </source>
</evidence>
<accession>A0AAD5WJX9</accession>
<evidence type="ECO:0000313" key="7">
    <source>
        <dbReference type="EMBL" id="KAJ1372530.1"/>
    </source>
</evidence>
<dbReference type="Pfam" id="PF02117">
    <property type="entry name" value="7TM_GPCR_Sra"/>
    <property type="match status" value="1"/>
</dbReference>
<dbReference type="InterPro" id="IPR051080">
    <property type="entry name" value="Nematode_rcpt-like_serp_alpha"/>
</dbReference>
<dbReference type="PANTHER" id="PTHR31357:SF5">
    <property type="entry name" value="SERPENTINE RECEPTOR CLASS ALPHA-1-RELATED"/>
    <property type="match status" value="1"/>
</dbReference>
<dbReference type="PRINTS" id="PR00697">
    <property type="entry name" value="TMPROTEINSRA"/>
</dbReference>
<reference evidence="7" key="1">
    <citation type="submission" date="2021-06" db="EMBL/GenBank/DDBJ databases">
        <title>Parelaphostrongylus tenuis whole genome reference sequence.</title>
        <authorList>
            <person name="Garwood T.J."/>
            <person name="Larsen P.A."/>
            <person name="Fountain-Jones N.M."/>
            <person name="Garbe J.R."/>
            <person name="Macchietto M.G."/>
            <person name="Kania S.A."/>
            <person name="Gerhold R.W."/>
            <person name="Richards J.E."/>
            <person name="Wolf T.M."/>
        </authorList>
    </citation>
    <scope>NUCLEOTIDE SEQUENCE</scope>
    <source>
        <strain evidence="7">MNPRO001-30</strain>
        <tissue evidence="7">Meninges</tissue>
    </source>
</reference>
<protein>
    <submittedName>
        <fullName evidence="7">Uncharacterized protein</fullName>
    </submittedName>
</protein>
<organism evidence="7 8">
    <name type="scientific">Parelaphostrongylus tenuis</name>
    <name type="common">Meningeal worm</name>
    <dbReference type="NCBI Taxonomy" id="148309"/>
    <lineage>
        <taxon>Eukaryota</taxon>
        <taxon>Metazoa</taxon>
        <taxon>Ecdysozoa</taxon>
        <taxon>Nematoda</taxon>
        <taxon>Chromadorea</taxon>
        <taxon>Rhabditida</taxon>
        <taxon>Rhabditina</taxon>
        <taxon>Rhabditomorpha</taxon>
        <taxon>Strongyloidea</taxon>
        <taxon>Metastrongylidae</taxon>
        <taxon>Parelaphostrongylus</taxon>
    </lineage>
</organism>
<evidence type="ECO:0000256" key="3">
    <source>
        <dbReference type="ARBA" id="ARBA00022989"/>
    </source>
</evidence>
<keyword evidence="2 6" id="KW-0812">Transmembrane</keyword>
<proteinExistence type="inferred from homology"/>
<feature type="transmembrane region" description="Helical" evidence="6">
    <location>
        <begin position="51"/>
        <end position="74"/>
    </location>
</feature>
<feature type="transmembrane region" description="Helical" evidence="6">
    <location>
        <begin position="232"/>
        <end position="254"/>
    </location>
</feature>
<dbReference type="GO" id="GO:0016020">
    <property type="term" value="C:membrane"/>
    <property type="evidence" value="ECO:0007669"/>
    <property type="project" value="UniProtKB-SubCell"/>
</dbReference>
<comment type="similarity">
    <text evidence="5">Belongs to the nematode receptor-like protein sra family.</text>
</comment>
<evidence type="ECO:0000313" key="8">
    <source>
        <dbReference type="Proteomes" id="UP001196413"/>
    </source>
</evidence>
<feature type="transmembrane region" description="Helical" evidence="6">
    <location>
        <begin position="138"/>
        <end position="158"/>
    </location>
</feature>
<evidence type="ECO:0000256" key="2">
    <source>
        <dbReference type="ARBA" id="ARBA00022692"/>
    </source>
</evidence>
<feature type="transmembrane region" description="Helical" evidence="6">
    <location>
        <begin position="184"/>
        <end position="205"/>
    </location>
</feature>
<dbReference type="Proteomes" id="UP001196413">
    <property type="component" value="Unassembled WGS sequence"/>
</dbReference>
<name>A0AAD5WJX9_PARTN</name>
<dbReference type="PANTHER" id="PTHR31357">
    <property type="entry name" value="SERPENTINE RECEPTOR CLASS ALPHA-10"/>
    <property type="match status" value="1"/>
</dbReference>
<sequence length="321" mass="36743">MLCIADAAEIVKQPSWIAAQCFHILLSVATLILSVKFIFNLKKSTILNVSAVILLLLFTAFANLHAVMLLGIQIRELVNNALYTDTCHLTLKTSTCAIPNYVMMFCVMGMMLSQHILWLDRFFATFLAKFYRQWSKTLAVCLCLLTIATSILVPFILFHNDPYDDAVLTCLSTSAASDVKINRLFYSFIAMALLAITANVWLFVINRHKQKAFRFNVTHRFEAYENVLLTKWIGLVASVQFFFMTTYSLAIFLIRTRCRNSPNVTKQVIANWFYLVPLATLSLPLISLLVIHHSARKRMVSIRRMTSQRSDHMVHLVKMWS</sequence>
<dbReference type="GO" id="GO:0004930">
    <property type="term" value="F:G protein-coupled receptor activity"/>
    <property type="evidence" value="ECO:0007669"/>
    <property type="project" value="InterPro"/>
</dbReference>
<evidence type="ECO:0000256" key="1">
    <source>
        <dbReference type="ARBA" id="ARBA00004141"/>
    </source>
</evidence>
<evidence type="ECO:0000256" key="5">
    <source>
        <dbReference type="ARBA" id="ARBA00037994"/>
    </source>
</evidence>
<dbReference type="GO" id="GO:0004984">
    <property type="term" value="F:olfactory receptor activity"/>
    <property type="evidence" value="ECO:0007669"/>
    <property type="project" value="TreeGrafter"/>
</dbReference>
<dbReference type="EMBL" id="JAHQIW010007155">
    <property type="protein sequence ID" value="KAJ1372530.1"/>
    <property type="molecule type" value="Genomic_DNA"/>
</dbReference>
<evidence type="ECO:0000256" key="4">
    <source>
        <dbReference type="ARBA" id="ARBA00023136"/>
    </source>
</evidence>
<feature type="transmembrane region" description="Helical" evidence="6">
    <location>
        <begin position="274"/>
        <end position="295"/>
    </location>
</feature>
<dbReference type="InterPro" id="IPR000344">
    <property type="entry name" value="7TM_GPCR_serpentine_rcpt_Sra"/>
</dbReference>